<accession>K6WAE1</accession>
<protein>
    <recommendedName>
        <fullName evidence="3">DUF4352 domain-containing protein</fullName>
    </recommendedName>
</protein>
<dbReference type="STRING" id="1184609.KILIM_032_00560"/>
<dbReference type="Pfam" id="PF11611">
    <property type="entry name" value="DUF4352"/>
    <property type="match status" value="1"/>
</dbReference>
<dbReference type="InterPro" id="IPR029050">
    <property type="entry name" value="Immunoprotect_excell_Ig-like"/>
</dbReference>
<evidence type="ECO:0000256" key="2">
    <source>
        <dbReference type="SAM" id="MobiDB-lite"/>
    </source>
</evidence>
<feature type="domain" description="DUF4352" evidence="3">
    <location>
        <begin position="84"/>
        <end position="206"/>
    </location>
</feature>
<reference evidence="4 5" key="1">
    <citation type="submission" date="2012-08" db="EMBL/GenBank/DDBJ databases">
        <title>Whole genome shotgun sequence of Kineosphaera limosa NBRC 100340.</title>
        <authorList>
            <person name="Yoshida I."/>
            <person name="Isaki S."/>
            <person name="Hosoyama A."/>
            <person name="Tsuchikane K."/>
            <person name="Katsumata H."/>
            <person name="Ando Y."/>
            <person name="Ohji S."/>
            <person name="Hamada M."/>
            <person name="Tamura T."/>
            <person name="Yamazoe A."/>
            <person name="Yamazaki S."/>
            <person name="Fujita N."/>
        </authorList>
    </citation>
    <scope>NUCLEOTIDE SEQUENCE [LARGE SCALE GENOMIC DNA]</scope>
    <source>
        <strain evidence="4 5">NBRC 100340</strain>
    </source>
</reference>
<comment type="caution">
    <text evidence="4">The sequence shown here is derived from an EMBL/GenBank/DDBJ whole genome shotgun (WGS) entry which is preliminary data.</text>
</comment>
<dbReference type="AlphaFoldDB" id="K6WAE1"/>
<dbReference type="Gene3D" id="2.60.40.1240">
    <property type="match status" value="1"/>
</dbReference>
<gene>
    <name evidence="4" type="ORF">KILIM_032_00560</name>
</gene>
<feature type="region of interest" description="Disordered" evidence="2">
    <location>
        <begin position="60"/>
        <end position="83"/>
    </location>
</feature>
<evidence type="ECO:0000259" key="3">
    <source>
        <dbReference type="Pfam" id="PF11611"/>
    </source>
</evidence>
<proteinExistence type="predicted"/>
<keyword evidence="5" id="KW-1185">Reference proteome</keyword>
<dbReference type="OrthoDB" id="3430849at2"/>
<feature type="region of interest" description="Disordered" evidence="2">
    <location>
        <begin position="1"/>
        <end position="20"/>
    </location>
</feature>
<dbReference type="eggNOG" id="COG0515">
    <property type="taxonomic scope" value="Bacteria"/>
</dbReference>
<sequence length="212" mass="22291">MSPENVGAADVRTPQDARAQAKADKAYRKALRPWFKKKRFVIPLVLVVLIALGSQLGGGSDAGTGTGAAQSNSADSAAQSDARIGTPVRDGKFEFTVDKVENAGSTIGTGPLAATAQGKYVLVRVDVKNIGDEPAMLDATSQTLFDSQGRKFQAVTEFGALPDAQKVFLENINPGNTVSDAPLLFDVPKDVAIDRIELHDSMFSGGVSVSLK</sequence>
<organism evidence="4 5">
    <name type="scientific">Kineosphaera limosa NBRC 100340</name>
    <dbReference type="NCBI Taxonomy" id="1184609"/>
    <lineage>
        <taxon>Bacteria</taxon>
        <taxon>Bacillati</taxon>
        <taxon>Actinomycetota</taxon>
        <taxon>Actinomycetes</taxon>
        <taxon>Micrococcales</taxon>
        <taxon>Dermatophilaceae</taxon>
        <taxon>Kineosphaera</taxon>
    </lineage>
</organism>
<evidence type="ECO:0000313" key="4">
    <source>
        <dbReference type="EMBL" id="GAB96170.1"/>
    </source>
</evidence>
<evidence type="ECO:0000256" key="1">
    <source>
        <dbReference type="ARBA" id="ARBA00022729"/>
    </source>
</evidence>
<dbReference type="RefSeq" id="WP_006592702.1">
    <property type="nucleotide sequence ID" value="NZ_BAHD01000032.1"/>
</dbReference>
<name>K6WAE1_9MICO</name>
<feature type="compositionally biased region" description="Low complexity" evidence="2">
    <location>
        <begin position="67"/>
        <end position="82"/>
    </location>
</feature>
<dbReference type="InterPro" id="IPR029051">
    <property type="entry name" value="DUF4352"/>
</dbReference>
<keyword evidence="1" id="KW-0732">Signal</keyword>
<evidence type="ECO:0000313" key="5">
    <source>
        <dbReference type="Proteomes" id="UP000008366"/>
    </source>
</evidence>
<dbReference type="Proteomes" id="UP000008366">
    <property type="component" value="Unassembled WGS sequence"/>
</dbReference>
<dbReference type="EMBL" id="BAHD01000032">
    <property type="protein sequence ID" value="GAB96170.1"/>
    <property type="molecule type" value="Genomic_DNA"/>
</dbReference>